<organism evidence="3 4">
    <name type="scientific">Paenibacillus silvae</name>
    <dbReference type="NCBI Taxonomy" id="1325358"/>
    <lineage>
        <taxon>Bacteria</taxon>
        <taxon>Bacillati</taxon>
        <taxon>Bacillota</taxon>
        <taxon>Bacilli</taxon>
        <taxon>Bacillales</taxon>
        <taxon>Paenibacillaceae</taxon>
        <taxon>Paenibacillus</taxon>
    </lineage>
</organism>
<dbReference type="Proteomes" id="UP000652153">
    <property type="component" value="Unassembled WGS sequence"/>
</dbReference>
<evidence type="ECO:0000256" key="1">
    <source>
        <dbReference type="ARBA" id="ARBA00023002"/>
    </source>
</evidence>
<feature type="domain" description="Flavodoxin-like fold" evidence="2">
    <location>
        <begin position="5"/>
        <end position="174"/>
    </location>
</feature>
<proteinExistence type="predicted"/>
<name>A0ABQ1Z462_9BACL</name>
<evidence type="ECO:0000313" key="4">
    <source>
        <dbReference type="Proteomes" id="UP000652153"/>
    </source>
</evidence>
<dbReference type="Pfam" id="PF02525">
    <property type="entry name" value="Flavodoxin_2"/>
    <property type="match status" value="1"/>
</dbReference>
<dbReference type="InterPro" id="IPR046980">
    <property type="entry name" value="KefG/KefF"/>
</dbReference>
<dbReference type="InterPro" id="IPR003680">
    <property type="entry name" value="Flavodoxin_fold"/>
</dbReference>
<accession>A0ABQ1Z462</accession>
<keyword evidence="4" id="KW-1185">Reference proteome</keyword>
<dbReference type="PANTHER" id="PTHR47307:SF1">
    <property type="entry name" value="GLUTATHIONE-REGULATED POTASSIUM-EFFLUX SYSTEM ANCILLARY PROTEIN KEFG"/>
    <property type="match status" value="1"/>
</dbReference>
<dbReference type="InterPro" id="IPR029039">
    <property type="entry name" value="Flavoprotein-like_sf"/>
</dbReference>
<dbReference type="PANTHER" id="PTHR47307">
    <property type="entry name" value="GLUTATHIONE-REGULATED POTASSIUM-EFFLUX SYSTEM ANCILLARY PROTEIN KEFG"/>
    <property type="match status" value="1"/>
</dbReference>
<protein>
    <submittedName>
        <fullName evidence="3">NAD(P)H oxidoreductase</fullName>
    </submittedName>
</protein>
<dbReference type="Gene3D" id="3.40.50.360">
    <property type="match status" value="1"/>
</dbReference>
<evidence type="ECO:0000313" key="3">
    <source>
        <dbReference type="EMBL" id="GGH46765.1"/>
    </source>
</evidence>
<gene>
    <name evidence="3" type="ORF">GCM10008014_09620</name>
</gene>
<dbReference type="EMBL" id="BMFU01000001">
    <property type="protein sequence ID" value="GGH46765.1"/>
    <property type="molecule type" value="Genomic_DNA"/>
</dbReference>
<evidence type="ECO:0000259" key="2">
    <source>
        <dbReference type="Pfam" id="PF02525"/>
    </source>
</evidence>
<reference evidence="4" key="1">
    <citation type="journal article" date="2019" name="Int. J. Syst. Evol. Microbiol.">
        <title>The Global Catalogue of Microorganisms (GCM) 10K type strain sequencing project: providing services to taxonomists for standard genome sequencing and annotation.</title>
        <authorList>
            <consortium name="The Broad Institute Genomics Platform"/>
            <consortium name="The Broad Institute Genome Sequencing Center for Infectious Disease"/>
            <person name="Wu L."/>
            <person name="Ma J."/>
        </authorList>
    </citation>
    <scope>NUCLEOTIDE SEQUENCE [LARGE SCALE GENOMIC DNA]</scope>
    <source>
        <strain evidence="4">CGMCC 1.12770</strain>
    </source>
</reference>
<comment type="caution">
    <text evidence="3">The sequence shown here is derived from an EMBL/GenBank/DDBJ whole genome shotgun (WGS) entry which is preliminary data.</text>
</comment>
<dbReference type="SUPFAM" id="SSF52218">
    <property type="entry name" value="Flavoproteins"/>
    <property type="match status" value="1"/>
</dbReference>
<keyword evidence="1" id="KW-0560">Oxidoreductase</keyword>
<sequence length="181" mass="21217">MDRRMKTLVILAHPNIAASRVNQRWKKELEQHAEEVHIHELYRTYPDWSIDVVREQKLLEAHEHIILQFPFYWYSYPPLLKKWLDDVFTHGWAYGSKGDRLHGKRMGLAISIGDKEGNYAKTMPVGFSVEELVAPFKASMNHVGVIALPHYAVYGASFQATDEEIDQSAKEYIRYIRQFRK</sequence>